<evidence type="ECO:0000313" key="5">
    <source>
        <dbReference type="Proteomes" id="UP000051497"/>
    </source>
</evidence>
<protein>
    <submittedName>
        <fullName evidence="4">Mobilization protein</fullName>
    </submittedName>
</protein>
<evidence type="ECO:0000313" key="4">
    <source>
        <dbReference type="EMBL" id="MCS5712807.1"/>
    </source>
</evidence>
<gene>
    <name evidence="4" type="ORF">HT99x_015315</name>
    <name evidence="3" type="ORF">HT99x_02640</name>
</gene>
<dbReference type="EMBL" id="LKAJ02000002">
    <property type="protein sequence ID" value="MCS5712807.1"/>
    <property type="molecule type" value="Genomic_DNA"/>
</dbReference>
<comment type="caution">
    <text evidence="3">The sequence shown here is derived from an EMBL/GenBank/DDBJ whole genome shotgun (WGS) entry which is preliminary data.</text>
</comment>
<evidence type="ECO:0000256" key="1">
    <source>
        <dbReference type="SAM" id="Coils"/>
    </source>
</evidence>
<keyword evidence="5" id="KW-1185">Reference proteome</keyword>
<sequence length="100" mass="11670">MKNNLTLDALVKKKEQLEARIQNIKAKEAMQQRKDETRRKILVGSYILDKHQKAGSLEKLFLELDKFLFKPYDRELFGFEPRKEEKVPASSPESVGGEYD</sequence>
<dbReference type="STRING" id="295108.HT99x_02640"/>
<feature type="region of interest" description="Disordered" evidence="2">
    <location>
        <begin position="81"/>
        <end position="100"/>
    </location>
</feature>
<organism evidence="3">
    <name type="scientific">Candidatus Berkiella aquae</name>
    <dbReference type="NCBI Taxonomy" id="295108"/>
    <lineage>
        <taxon>Bacteria</taxon>
        <taxon>Pseudomonadati</taxon>
        <taxon>Pseudomonadota</taxon>
        <taxon>Gammaproteobacteria</taxon>
        <taxon>Candidatus Berkiellales</taxon>
        <taxon>Candidatus Berkiellaceae</taxon>
        <taxon>Candidatus Berkiella</taxon>
    </lineage>
</organism>
<evidence type="ECO:0000256" key="2">
    <source>
        <dbReference type="SAM" id="MobiDB-lite"/>
    </source>
</evidence>
<evidence type="ECO:0000313" key="3">
    <source>
        <dbReference type="EMBL" id="KRG20248.1"/>
    </source>
</evidence>
<keyword evidence="1" id="KW-0175">Coiled coil</keyword>
<accession>A0A0Q9YVZ0</accession>
<feature type="coiled-coil region" evidence="1">
    <location>
        <begin position="7"/>
        <end position="34"/>
    </location>
</feature>
<dbReference type="RefSeq" id="WP_075067240.1">
    <property type="nucleotide sequence ID" value="NZ_LKAJ02000002.1"/>
</dbReference>
<dbReference type="OrthoDB" id="6707589at2"/>
<reference evidence="4" key="3">
    <citation type="submission" date="2021-06" db="EMBL/GenBank/DDBJ databases">
        <title>Genomic Description and Analysis of Intracellular Bacteria, Candidatus Berkiella cookevillensis and Candidatus Berkiella aquae.</title>
        <authorList>
            <person name="Kidane D.T."/>
            <person name="Mehari Y.T."/>
            <person name="Rice F.C."/>
            <person name="Arivett B.A."/>
            <person name="Farone A.L."/>
            <person name="Berk S.G."/>
            <person name="Farone M.B."/>
        </authorList>
    </citation>
    <scope>NUCLEOTIDE SEQUENCE</scope>
    <source>
        <strain evidence="4">HT99</strain>
    </source>
</reference>
<name>A0A0Q9YVZ0_9GAMM</name>
<dbReference type="Proteomes" id="UP000051497">
    <property type="component" value="Unassembled WGS sequence"/>
</dbReference>
<proteinExistence type="predicted"/>
<dbReference type="EMBL" id="LKAJ01000014">
    <property type="protein sequence ID" value="KRG20248.1"/>
    <property type="molecule type" value="Genomic_DNA"/>
</dbReference>
<reference evidence="3" key="1">
    <citation type="submission" date="2015-09" db="EMBL/GenBank/DDBJ databases">
        <title>Draft Genome Sequences of Two Novel Amoeba-resistant Intranuclear Bacteria, Candidatus Berkiella cookevillensis and Candidatus Berkiella aquae.</title>
        <authorList>
            <person name="Mehari Y.T."/>
            <person name="Arivett B.A."/>
            <person name="Farone A.L."/>
            <person name="Gunderson J.H."/>
            <person name="Farone M.B."/>
        </authorList>
    </citation>
    <scope>NUCLEOTIDE SEQUENCE [LARGE SCALE GENOMIC DNA]</scope>
    <source>
        <strain evidence="3">HT99</strain>
    </source>
</reference>
<reference evidence="4" key="2">
    <citation type="journal article" date="2016" name="Genome Announc.">
        <title>Draft Genome Sequences of Two Novel Amoeba-Resistant Intranuclear Bacteria, 'Candidatus Berkiella cookevillensis' and 'Candidatus Berkiella aquae'.</title>
        <authorList>
            <person name="Mehari Y.T."/>
            <person name="Arivett B.A."/>
            <person name="Farone A.L."/>
            <person name="Gunderson J.H."/>
            <person name="Farone M.B."/>
        </authorList>
    </citation>
    <scope>NUCLEOTIDE SEQUENCE</scope>
    <source>
        <strain evidence="4">HT99</strain>
    </source>
</reference>
<dbReference type="AlphaFoldDB" id="A0A0Q9YVZ0"/>